<name>A0A9P8TMQ4_WICPI</name>
<accession>A0A9P8TMQ4</accession>
<comment type="caution">
    <text evidence="1">The sequence shown here is derived from an EMBL/GenBank/DDBJ whole genome shotgun (WGS) entry which is preliminary data.</text>
</comment>
<dbReference type="EMBL" id="JAEUBG010002417">
    <property type="protein sequence ID" value="KAH3684541.1"/>
    <property type="molecule type" value="Genomic_DNA"/>
</dbReference>
<sequence length="95" mass="10187">MSDTLIRLSNLLKSVQISLYTWFISWLLPHSLTNVSVSGSMDGGVGSSSDLTLTKQGSGLQGMAPFITVVSASKVVKTPQIRLLRFLASGLLFSK</sequence>
<reference evidence="1" key="1">
    <citation type="journal article" date="2021" name="Open Biol.">
        <title>Shared evolutionary footprints suggest mitochondrial oxidative damage underlies multiple complex I losses in fungi.</title>
        <authorList>
            <person name="Schikora-Tamarit M.A."/>
            <person name="Marcet-Houben M."/>
            <person name="Nosek J."/>
            <person name="Gabaldon T."/>
        </authorList>
    </citation>
    <scope>NUCLEOTIDE SEQUENCE</scope>
    <source>
        <strain evidence="1">CBS2887</strain>
    </source>
</reference>
<proteinExistence type="predicted"/>
<protein>
    <submittedName>
        <fullName evidence="1">Uncharacterized protein</fullName>
    </submittedName>
</protein>
<evidence type="ECO:0000313" key="2">
    <source>
        <dbReference type="Proteomes" id="UP000774326"/>
    </source>
</evidence>
<keyword evidence="2" id="KW-1185">Reference proteome</keyword>
<evidence type="ECO:0000313" key="1">
    <source>
        <dbReference type="EMBL" id="KAH3684541.1"/>
    </source>
</evidence>
<reference evidence="1" key="2">
    <citation type="submission" date="2021-01" db="EMBL/GenBank/DDBJ databases">
        <authorList>
            <person name="Schikora-Tamarit M.A."/>
        </authorList>
    </citation>
    <scope>NUCLEOTIDE SEQUENCE</scope>
    <source>
        <strain evidence="1">CBS2887</strain>
    </source>
</reference>
<dbReference type="AlphaFoldDB" id="A0A9P8TMQ4"/>
<organism evidence="1 2">
    <name type="scientific">Wickerhamomyces pijperi</name>
    <name type="common">Yeast</name>
    <name type="synonym">Pichia pijperi</name>
    <dbReference type="NCBI Taxonomy" id="599730"/>
    <lineage>
        <taxon>Eukaryota</taxon>
        <taxon>Fungi</taxon>
        <taxon>Dikarya</taxon>
        <taxon>Ascomycota</taxon>
        <taxon>Saccharomycotina</taxon>
        <taxon>Saccharomycetes</taxon>
        <taxon>Phaffomycetales</taxon>
        <taxon>Wickerhamomycetaceae</taxon>
        <taxon>Wickerhamomyces</taxon>
    </lineage>
</organism>
<gene>
    <name evidence="1" type="ORF">WICPIJ_004491</name>
</gene>
<dbReference type="Proteomes" id="UP000774326">
    <property type="component" value="Unassembled WGS sequence"/>
</dbReference>